<keyword evidence="2" id="KW-0479">Metal-binding</keyword>
<protein>
    <submittedName>
        <fullName evidence="5">Methionine synthase</fullName>
    </submittedName>
</protein>
<evidence type="ECO:0000259" key="4">
    <source>
        <dbReference type="Pfam" id="PF01717"/>
    </source>
</evidence>
<accession>A0ABN2FHL4</accession>
<evidence type="ECO:0000313" key="5">
    <source>
        <dbReference type="EMBL" id="GAA1647432.1"/>
    </source>
</evidence>
<evidence type="ECO:0000313" key="6">
    <source>
        <dbReference type="Proteomes" id="UP001501319"/>
    </source>
</evidence>
<dbReference type="SUPFAM" id="SSF51726">
    <property type="entry name" value="UROD/MetE-like"/>
    <property type="match status" value="1"/>
</dbReference>
<dbReference type="CDD" id="cd03311">
    <property type="entry name" value="CIMS_C_terminal_like"/>
    <property type="match status" value="1"/>
</dbReference>
<keyword evidence="6" id="KW-1185">Reference proteome</keyword>
<evidence type="ECO:0000256" key="1">
    <source>
        <dbReference type="ARBA" id="ARBA00001947"/>
    </source>
</evidence>
<dbReference type="InterPro" id="IPR038071">
    <property type="entry name" value="UROD/MetE-like_sf"/>
</dbReference>
<dbReference type="RefSeq" id="WP_344113675.1">
    <property type="nucleotide sequence ID" value="NZ_BAAANE010000007.1"/>
</dbReference>
<proteinExistence type="predicted"/>
<feature type="domain" description="Cobalamin-independent methionine synthase MetE C-terminal/archaeal" evidence="4">
    <location>
        <begin position="260"/>
        <end position="357"/>
    </location>
</feature>
<evidence type="ECO:0000256" key="3">
    <source>
        <dbReference type="ARBA" id="ARBA00022833"/>
    </source>
</evidence>
<dbReference type="InterPro" id="IPR002629">
    <property type="entry name" value="Met_Synth_C/arc"/>
</dbReference>
<reference evidence="5 6" key="1">
    <citation type="journal article" date="2019" name="Int. J. Syst. Evol. Microbiol.">
        <title>The Global Catalogue of Microorganisms (GCM) 10K type strain sequencing project: providing services to taxonomists for standard genome sequencing and annotation.</title>
        <authorList>
            <consortium name="The Broad Institute Genomics Platform"/>
            <consortium name="The Broad Institute Genome Sequencing Center for Infectious Disease"/>
            <person name="Wu L."/>
            <person name="Ma J."/>
        </authorList>
    </citation>
    <scope>NUCLEOTIDE SEQUENCE [LARGE SCALE GENOMIC DNA]</scope>
    <source>
        <strain evidence="5 6">JCM 14306</strain>
    </source>
</reference>
<evidence type="ECO:0000256" key="2">
    <source>
        <dbReference type="ARBA" id="ARBA00022723"/>
    </source>
</evidence>
<comment type="cofactor">
    <cofactor evidence="1">
        <name>Zn(2+)</name>
        <dbReference type="ChEBI" id="CHEBI:29105"/>
    </cofactor>
</comment>
<dbReference type="Pfam" id="PF01717">
    <property type="entry name" value="Meth_synt_2"/>
    <property type="match status" value="2"/>
</dbReference>
<gene>
    <name evidence="5" type="ORF">GCM10009744_43360</name>
</gene>
<organism evidence="5 6">
    <name type="scientific">Kribbella alba</name>
    <dbReference type="NCBI Taxonomy" id="190197"/>
    <lineage>
        <taxon>Bacteria</taxon>
        <taxon>Bacillati</taxon>
        <taxon>Actinomycetota</taxon>
        <taxon>Actinomycetes</taxon>
        <taxon>Propionibacteriales</taxon>
        <taxon>Kribbellaceae</taxon>
        <taxon>Kribbella</taxon>
    </lineage>
</organism>
<dbReference type="EMBL" id="BAAANE010000007">
    <property type="protein sequence ID" value="GAA1647432.1"/>
    <property type="molecule type" value="Genomic_DNA"/>
</dbReference>
<dbReference type="PANTHER" id="PTHR30519">
    <property type="entry name" value="5-METHYLTETRAHYDROPTEROYLTRIGLUTAMATE--HOMOCYSTEINE METHYLTRANSFERASE"/>
    <property type="match status" value="1"/>
</dbReference>
<name>A0ABN2FHL4_9ACTN</name>
<comment type="caution">
    <text evidence="5">The sequence shown here is derived from an EMBL/GenBank/DDBJ whole genome shotgun (WGS) entry which is preliminary data.</text>
</comment>
<sequence length="370" mass="40772">MLVGTQDVLLPTTMVGNYPNPRWYDGQAFAVFPKGEFIFDAISREAFEDAVGAIVHDQEAAGIDVISDGKVYGGDSPYGQILYHYVERMTGYKLSGPPIGLPIYSTLFAPTCVGEVRREHPFHLANLRAVRKATKKPVKISYTGIQVLAAATNNQYYKETKELALAIAKSFNEDFKELADNGCDIIQVDEFVWPYGMGDWEVEVLNTAMEGADCQFWVHTCWGNYSGTPGYFPDDEEREFGAWVLDHRPTTASAPERAHAIFPKVLDANIDALNYEVGRTGPDDLKPLVDHEWSKAFVAGVVDVKSTVTETADEVADRIRSVLEFVPAERLGLSTDCGLINLPRMIAAGKLRALADGAAIVREELAADNK</sequence>
<keyword evidence="3" id="KW-0862">Zinc</keyword>
<dbReference type="Gene3D" id="3.20.20.210">
    <property type="match status" value="1"/>
</dbReference>
<dbReference type="Proteomes" id="UP001501319">
    <property type="component" value="Unassembled WGS sequence"/>
</dbReference>
<feature type="domain" description="Cobalamin-independent methionine synthase MetE C-terminal/archaeal" evidence="4">
    <location>
        <begin position="10"/>
        <end position="192"/>
    </location>
</feature>